<dbReference type="InterPro" id="IPR050882">
    <property type="entry name" value="Prepilin_peptidase/N-MTase"/>
</dbReference>
<gene>
    <name evidence="3" type="ORF">SAMN05421872_1069</name>
</gene>
<keyword evidence="4" id="KW-1185">Reference proteome</keyword>
<dbReference type="GO" id="GO:0004190">
    <property type="term" value="F:aspartic-type endopeptidase activity"/>
    <property type="evidence" value="ECO:0007669"/>
    <property type="project" value="InterPro"/>
</dbReference>
<dbReference type="GO" id="GO:0032259">
    <property type="term" value="P:methylation"/>
    <property type="evidence" value="ECO:0007669"/>
    <property type="project" value="UniProtKB-KW"/>
</dbReference>
<evidence type="ECO:0000313" key="4">
    <source>
        <dbReference type="Proteomes" id="UP000199034"/>
    </source>
</evidence>
<dbReference type="RefSeq" id="WP_090855714.1">
    <property type="nucleotide sequence ID" value="NZ_FMZM01000006.1"/>
</dbReference>
<accession>A0A1G6S5X2</accession>
<dbReference type="GO" id="GO:0008168">
    <property type="term" value="F:methyltransferase activity"/>
    <property type="evidence" value="ECO:0007669"/>
    <property type="project" value="UniProtKB-KW"/>
</dbReference>
<proteinExistence type="inferred from homology"/>
<dbReference type="GO" id="GO:0006465">
    <property type="term" value="P:signal peptide processing"/>
    <property type="evidence" value="ECO:0007669"/>
    <property type="project" value="TreeGrafter"/>
</dbReference>
<dbReference type="PANTHER" id="PTHR30487">
    <property type="entry name" value="TYPE 4 PREPILIN-LIKE PROTEINS LEADER PEPTIDE-PROCESSING ENZYME"/>
    <property type="match status" value="1"/>
</dbReference>
<comment type="similarity">
    <text evidence="1">Belongs to the peptidase A24 family.</text>
</comment>
<evidence type="ECO:0000259" key="2">
    <source>
        <dbReference type="Pfam" id="PF01478"/>
    </source>
</evidence>
<evidence type="ECO:0000313" key="3">
    <source>
        <dbReference type="EMBL" id="SDD11565.1"/>
    </source>
</evidence>
<reference evidence="4" key="1">
    <citation type="submission" date="2016-10" db="EMBL/GenBank/DDBJ databases">
        <authorList>
            <person name="Varghese N."/>
            <person name="Submissions S."/>
        </authorList>
    </citation>
    <scope>NUCLEOTIDE SEQUENCE [LARGE SCALE GENOMIC DNA]</scope>
    <source>
        <strain evidence="4">CGMCC 4.6858</strain>
    </source>
</reference>
<protein>
    <submittedName>
        <fullName evidence="3">Leader peptidase (Prepilin peptidase) / N-methyltransferase</fullName>
    </submittedName>
</protein>
<name>A0A1G6S5X2_9ACTN</name>
<keyword evidence="3" id="KW-0489">Methyltransferase</keyword>
<dbReference type="InterPro" id="IPR000045">
    <property type="entry name" value="Prepilin_IV_endopep_pep"/>
</dbReference>
<dbReference type="Gene3D" id="1.20.120.1220">
    <property type="match status" value="1"/>
</dbReference>
<evidence type="ECO:0000256" key="1">
    <source>
        <dbReference type="ARBA" id="ARBA00005801"/>
    </source>
</evidence>
<dbReference type="AlphaFoldDB" id="A0A1G6S5X2"/>
<dbReference type="PANTHER" id="PTHR30487:SF0">
    <property type="entry name" value="PREPILIN LEADER PEPTIDASE_N-METHYLTRANSFERASE-RELATED"/>
    <property type="match status" value="1"/>
</dbReference>
<dbReference type="Proteomes" id="UP000199034">
    <property type="component" value="Unassembled WGS sequence"/>
</dbReference>
<feature type="domain" description="Prepilin type IV endopeptidase peptidase" evidence="2">
    <location>
        <begin position="85"/>
        <end position="190"/>
    </location>
</feature>
<organism evidence="3 4">
    <name type="scientific">Nocardioides lianchengensis</name>
    <dbReference type="NCBI Taxonomy" id="1045774"/>
    <lineage>
        <taxon>Bacteria</taxon>
        <taxon>Bacillati</taxon>
        <taxon>Actinomycetota</taxon>
        <taxon>Actinomycetes</taxon>
        <taxon>Propionibacteriales</taxon>
        <taxon>Nocardioidaceae</taxon>
        <taxon>Nocardioides</taxon>
    </lineage>
</organism>
<dbReference type="OrthoDB" id="2087435at2"/>
<sequence>MTPEGAAAVATLVGAVLGALVPTLVERIPEPAEERHPDDGAKVPYAVVAARPGLALQTTVLGGLAGGLVGYSVGWDRALVGLLPLVPVCLALALVDLRTRLLPRVVVLPATGALIVLAGLDAVLTGQHDDLVRAAIGLLVARSFYWVLWYAHSAGMGFGDVRLAALLGFPLAWLGWQEFALGMYSGFLVFALPGLLLAIVRWDRGMLRAPYPFGPAMIVGALLGVVLGPTLLAGLALQ</sequence>
<keyword evidence="3" id="KW-0808">Transferase</keyword>
<dbReference type="EMBL" id="FMZM01000006">
    <property type="protein sequence ID" value="SDD11565.1"/>
    <property type="molecule type" value="Genomic_DNA"/>
</dbReference>
<dbReference type="GO" id="GO:0005886">
    <property type="term" value="C:plasma membrane"/>
    <property type="evidence" value="ECO:0007669"/>
    <property type="project" value="TreeGrafter"/>
</dbReference>
<dbReference type="STRING" id="1045774.SAMN05421872_1069"/>
<dbReference type="Pfam" id="PF01478">
    <property type="entry name" value="Peptidase_A24"/>
    <property type="match status" value="1"/>
</dbReference>